<protein>
    <recommendedName>
        <fullName evidence="2">Tudor domain-containing protein</fullName>
    </recommendedName>
</protein>
<feature type="compositionally biased region" description="Polar residues" evidence="1">
    <location>
        <begin position="428"/>
        <end position="442"/>
    </location>
</feature>
<feature type="domain" description="Tudor" evidence="2">
    <location>
        <begin position="852"/>
        <end position="911"/>
    </location>
</feature>
<feature type="domain" description="Tudor" evidence="2">
    <location>
        <begin position="769"/>
        <end position="830"/>
    </location>
</feature>
<accession>A0AAD5MCW4</accession>
<gene>
    <name evidence="3" type="ORF">P43SY_005160</name>
</gene>
<reference evidence="3" key="1">
    <citation type="submission" date="2021-12" db="EMBL/GenBank/DDBJ databases">
        <title>Prjna785345.</title>
        <authorList>
            <person name="Rujirawat T."/>
            <person name="Krajaejun T."/>
        </authorList>
    </citation>
    <scope>NUCLEOTIDE SEQUENCE</scope>
    <source>
        <strain evidence="3">Pi057C3</strain>
    </source>
</reference>
<evidence type="ECO:0000313" key="4">
    <source>
        <dbReference type="Proteomes" id="UP001209570"/>
    </source>
</evidence>
<feature type="domain" description="Tudor" evidence="2">
    <location>
        <begin position="147"/>
        <end position="207"/>
    </location>
</feature>
<comment type="caution">
    <text evidence="3">The sequence shown here is derived from an EMBL/GenBank/DDBJ whole genome shotgun (WGS) entry which is preliminary data.</text>
</comment>
<keyword evidence="4" id="KW-1185">Reference proteome</keyword>
<feature type="compositionally biased region" description="Low complexity" evidence="1">
    <location>
        <begin position="449"/>
        <end position="475"/>
    </location>
</feature>
<sequence>MSGTDGVLVSSAVPPPVPALPDDEAPSIAKSRSRSGDDAAVAIDALPTLDDASAPPEATGGTGPMAPVLEPVVPRAVEAAVDNAALAVTPASHQFSAPEPQSLTASPSPTRMSIAPPPDSSATPLDAILALTDRTANEMPVFEPLRGQWRYGQAVFARYKKTAYFYSGNIATYLGAGLFMIVFDDGSLNYRVRRDDIIVRTLPPRVRRRRESDGDDGESDELDDAMAREEDDVGELGGDLTSWYRSEVQLRDKPMLVDFSVSPPRQISAGRAAYDVEDDALMEMKHLECGVAYEDDSTQVSDSDDSTEEDMNMTPWQQMTQTFGMGPRVLKRRASRRSSISSLSQIERLSMNGKSMNNILSSPKSIKQMVQDYLAKKTKKVQPSSVSADPIGDFLRMMELRRTELEALQNRRNSGAVDATRASFSAPASRTSTFARTPSTKQLPFVQRSPSTAQLQLPLSSSSSSSAHMNASSSQRVVYTRESDGVRVYGSIKARLPSGEYEVVAEGDQSITVQVLPAKDLDFLPSLKELDAQIADLRHRHKRLYAGRKVNVNLYPGTRFSGLGVITLEDDQRPGLFHVLLQNRIRLVNVPGDKLVPLKEKKRDVVEITDDQFLVCQGKAKVHIGDQVFVRCEGEYEGQVEEKLGVLNGVYSNKTAAIDFADGSTGYNVSPQLITKRKRPVHHEDMELLSLKNAVLMQGTGGDHVEVGYQVKADHPRRASVESCVVIRKHSSSACDVRFPDGTISFNVFPSQMIIDKDAALQDEPPKLYEAAAGEYVLAWSSRFGRFCSAKVAERANEGATALYTVVFDYGEIKDQVPATKIAPLDEPDALSPTQKLTNYSIDTIGFEISPVSFSVGEAVMARVHGSVQYYNGWVEAVREKERLCTVVFDSSERDDGVKFSAMFSVDARNRFKSLSQPSASSSSGTHSPFKMLPPTDESTELGSQRRRRHSASSVGSMIMSVAGSIFKAKKEVERIERRGSHLITEVGAHIKRLADDDP</sequence>
<name>A0AAD5MCW4_PYTIN</name>
<feature type="region of interest" description="Disordered" evidence="1">
    <location>
        <begin position="91"/>
        <end position="124"/>
    </location>
</feature>
<dbReference type="Gene3D" id="2.30.30.140">
    <property type="match status" value="2"/>
</dbReference>
<dbReference type="SMART" id="SM00333">
    <property type="entry name" value="TUDOR"/>
    <property type="match status" value="3"/>
</dbReference>
<evidence type="ECO:0000313" key="3">
    <source>
        <dbReference type="EMBL" id="KAJ0403166.1"/>
    </source>
</evidence>
<feature type="region of interest" description="Disordered" evidence="1">
    <location>
        <begin position="1"/>
        <end position="67"/>
    </location>
</feature>
<dbReference type="InterPro" id="IPR002999">
    <property type="entry name" value="Tudor"/>
</dbReference>
<dbReference type="SUPFAM" id="SSF63748">
    <property type="entry name" value="Tudor/PWWP/MBT"/>
    <property type="match status" value="1"/>
</dbReference>
<feature type="region of interest" description="Disordered" evidence="1">
    <location>
        <begin position="915"/>
        <end position="955"/>
    </location>
</feature>
<evidence type="ECO:0000256" key="1">
    <source>
        <dbReference type="SAM" id="MobiDB-lite"/>
    </source>
</evidence>
<feature type="compositionally biased region" description="Polar residues" evidence="1">
    <location>
        <begin position="92"/>
        <end position="111"/>
    </location>
</feature>
<feature type="compositionally biased region" description="Low complexity" evidence="1">
    <location>
        <begin position="915"/>
        <end position="928"/>
    </location>
</feature>
<feature type="region of interest" description="Disordered" evidence="1">
    <location>
        <begin position="428"/>
        <end position="476"/>
    </location>
</feature>
<evidence type="ECO:0000259" key="2">
    <source>
        <dbReference type="SMART" id="SM00333"/>
    </source>
</evidence>
<dbReference type="EMBL" id="JAKCXM010000087">
    <property type="protein sequence ID" value="KAJ0403166.1"/>
    <property type="molecule type" value="Genomic_DNA"/>
</dbReference>
<dbReference type="AlphaFoldDB" id="A0AAD5MCW4"/>
<organism evidence="3 4">
    <name type="scientific">Pythium insidiosum</name>
    <name type="common">Pythiosis disease agent</name>
    <dbReference type="NCBI Taxonomy" id="114742"/>
    <lineage>
        <taxon>Eukaryota</taxon>
        <taxon>Sar</taxon>
        <taxon>Stramenopiles</taxon>
        <taxon>Oomycota</taxon>
        <taxon>Peronosporomycetes</taxon>
        <taxon>Pythiales</taxon>
        <taxon>Pythiaceae</taxon>
        <taxon>Pythium</taxon>
    </lineage>
</organism>
<proteinExistence type="predicted"/>
<dbReference type="Proteomes" id="UP001209570">
    <property type="component" value="Unassembled WGS sequence"/>
</dbReference>